<dbReference type="InterPro" id="IPR046284">
    <property type="entry name" value="DUF6321"/>
</dbReference>
<feature type="domain" description="DUF6321" evidence="2">
    <location>
        <begin position="29"/>
        <end position="100"/>
    </location>
</feature>
<evidence type="ECO:0000313" key="3">
    <source>
        <dbReference type="EMBL" id="MBB5055662.1"/>
    </source>
</evidence>
<dbReference type="Proteomes" id="UP000540989">
    <property type="component" value="Unassembled WGS sequence"/>
</dbReference>
<reference evidence="3 4" key="1">
    <citation type="submission" date="2020-08" db="EMBL/GenBank/DDBJ databases">
        <title>Genomic Encyclopedia of Type Strains, Phase IV (KMG-V): Genome sequencing to study the core and pangenomes of soil and plant-associated prokaryotes.</title>
        <authorList>
            <person name="Whitman W."/>
        </authorList>
    </citation>
    <scope>NUCLEOTIDE SEQUENCE [LARGE SCALE GENOMIC DNA]</scope>
    <source>
        <strain evidence="3 4">M8UP14</strain>
    </source>
</reference>
<feature type="compositionally biased region" description="Basic residues" evidence="1">
    <location>
        <begin position="1"/>
        <end position="18"/>
    </location>
</feature>
<gene>
    <name evidence="3" type="ORF">HDF16_000331</name>
</gene>
<dbReference type="AlphaFoldDB" id="A0A7W7Z9K4"/>
<organism evidence="3 4">
    <name type="scientific">Granulicella aggregans</name>
    <dbReference type="NCBI Taxonomy" id="474949"/>
    <lineage>
        <taxon>Bacteria</taxon>
        <taxon>Pseudomonadati</taxon>
        <taxon>Acidobacteriota</taxon>
        <taxon>Terriglobia</taxon>
        <taxon>Terriglobales</taxon>
        <taxon>Acidobacteriaceae</taxon>
        <taxon>Granulicella</taxon>
    </lineage>
</organism>
<keyword evidence="4" id="KW-1185">Reference proteome</keyword>
<dbReference type="Pfam" id="PF19846">
    <property type="entry name" value="DUF6321"/>
    <property type="match status" value="1"/>
</dbReference>
<name>A0A7W7Z9K4_9BACT</name>
<proteinExistence type="predicted"/>
<evidence type="ECO:0000259" key="2">
    <source>
        <dbReference type="Pfam" id="PF19846"/>
    </source>
</evidence>
<feature type="region of interest" description="Disordered" evidence="1">
    <location>
        <begin position="1"/>
        <end position="89"/>
    </location>
</feature>
<evidence type="ECO:0000256" key="1">
    <source>
        <dbReference type="SAM" id="MobiDB-lite"/>
    </source>
</evidence>
<protein>
    <recommendedName>
        <fullName evidence="2">DUF6321 domain-containing protein</fullName>
    </recommendedName>
</protein>
<sequence length="132" mass="14071">MATKKAATKKTAGKKASSKRASVSIKKEGKDPKGGLTQAGRDAYNKKTGSNLKPGVKGAADTPEKKRRKGSFLTRHFTSPRGPVVKNGKATRQALQAAAWGEPVPKTEADEKKLAAKGRKLLEEYHGEKGDS</sequence>
<dbReference type="RefSeq" id="WP_184213430.1">
    <property type="nucleotide sequence ID" value="NZ_JACHIP010000001.1"/>
</dbReference>
<accession>A0A7W7Z9K4</accession>
<comment type="caution">
    <text evidence="3">The sequence shown here is derived from an EMBL/GenBank/DDBJ whole genome shotgun (WGS) entry which is preliminary data.</text>
</comment>
<dbReference type="EMBL" id="JACHIP010000001">
    <property type="protein sequence ID" value="MBB5055662.1"/>
    <property type="molecule type" value="Genomic_DNA"/>
</dbReference>
<evidence type="ECO:0000313" key="4">
    <source>
        <dbReference type="Proteomes" id="UP000540989"/>
    </source>
</evidence>